<dbReference type="Gene3D" id="3.60.21.10">
    <property type="match status" value="1"/>
</dbReference>
<organism evidence="3 4">
    <name type="scientific">Maribacter chungangensis</name>
    <dbReference type="NCBI Taxonomy" id="1069117"/>
    <lineage>
        <taxon>Bacteria</taxon>
        <taxon>Pseudomonadati</taxon>
        <taxon>Bacteroidota</taxon>
        <taxon>Flavobacteriia</taxon>
        <taxon>Flavobacteriales</taxon>
        <taxon>Flavobacteriaceae</taxon>
        <taxon>Maribacter</taxon>
    </lineage>
</organism>
<dbReference type="InterPro" id="IPR005565">
    <property type="entry name" value="Hemolysn_activator_HlyB_C"/>
</dbReference>
<reference evidence="4" key="1">
    <citation type="journal article" date="2019" name="Int. J. Syst. Evol. Microbiol.">
        <title>The Global Catalogue of Microorganisms (GCM) 10K type strain sequencing project: providing services to taxonomists for standard genome sequencing and annotation.</title>
        <authorList>
            <consortium name="The Broad Institute Genomics Platform"/>
            <consortium name="The Broad Institute Genome Sequencing Center for Infectious Disease"/>
            <person name="Wu L."/>
            <person name="Ma J."/>
        </authorList>
    </citation>
    <scope>NUCLEOTIDE SEQUENCE [LARGE SCALE GENOMIC DNA]</scope>
    <source>
        <strain evidence="4">CCUG 61948</strain>
    </source>
</reference>
<dbReference type="Proteomes" id="UP001597012">
    <property type="component" value="Unassembled WGS sequence"/>
</dbReference>
<comment type="caution">
    <text evidence="3">The sequence shown here is derived from an EMBL/GenBank/DDBJ whole genome shotgun (WGS) entry which is preliminary data.</text>
</comment>
<sequence>MKKKKRYTSSYLKLLVAVVLLLGSGCATHRLQMGQNLEDVIATDNRVSHTIYIAGGFGNKNDKRNEKITSLLKEHLKNARENSTLLFTGDNISENKNMWRSDTALIDQQLALTKDFKGTVTFLPGNNEWKSKHIDSIQKMEEYLDDVNTQDDYVLPKNGCPLEFRVINDSLDLLLVDSKWFISNWSRVEGVNRKCTDIVTRRRFAEELEGYINDAQGKNLVIAMHHPIFSNGASAGHSSFKDQMLPFPVVGSVVNGINNLGAFSPDNFLSRRYNHLRILVSTLAKASDRITVVSGHDASLQYLSGGNIHQVVSGSLGSSSPTKRTNGSIKTVGGILPFKGHFTYGETGFAKLVYYEDGSSEVHFITVDKEPVQIQVLDKFKADYFSNNFDENMAKTVLDSVYGPEKNMQRSGFFKFLWGERYRSYYHTAVTAPVTYLDTLYGGLQVTKKGGGHQSYSIRLEDGYQREFAMRSLRKDPLKYLKFSVPGVAYTEDDYMGTLPERLISDFFTTAHPYMQMVINPMAKAVDVNHADTRLFHVPKQKNLGNYNLEFGGELYFIEQRPSDEQLNYKGYRRAIDEKGEITDFESTTDMLEKIKSDESYTVDQQSYVRARVFDMLLGDWDRHEDQWRWVEYEKENGNKEFMPVPRDRDNAFPKFDGTAIDIIQWFIPITRQWQSYGPTIQNTKWLNYNGSRLDRVILNNYSAEGWEQEARFIQENLSEETIDQAFLRLPKEVQDSTSNYIKESLKARLKNLPKYAKDYGVYLEDRVVLYASEKDDQIKIERLPDGKTKIVMRRLLSDEKNEKFYERIFESAKTDEIWIYGLGDNDNFEVYGEENPDIFIRLIGGYGKDDFDIKNRKKLKVYEWTYEESEFEGKRPLNQLTDVYKTNTFHWRYFKPDRNILVPNFDFRTDDGFSIGLKNTFIHNGFNGNPFRQKHTLSANYFFNFKATELNYNGIWANLFPRWNFEVDGYVSSQRYAQNFFGFGNESSNQEDMLGRDFYRARTEQLKLSTGFAYHTLRVKALFESFDVEEMDDRFFNSVNLTTPIFERQNYVGAETSAYYYNDDADDSPTKGLYFGVTAGYKANVALNSNTFGYVKFRTEIVQKLISSGNLVLSTKAEYKTNFGNDYFFYHAPSIGGDNGLRGFRDERFTGKSYLYHSSDLRLRLKRYVTALAPITIGAFGGFDYGRVWQPNEDSSTWHTSQGLGVWASAGDYLAFNLGYFNSVEGNLFQVGLGFGF</sequence>
<keyword evidence="1" id="KW-0732">Signal</keyword>
<dbReference type="RefSeq" id="WP_379935116.1">
    <property type="nucleotide sequence ID" value="NZ_JBHTHY010000011.1"/>
</dbReference>
<name>A0ABW3B6U1_9FLAO</name>
<evidence type="ECO:0000259" key="2">
    <source>
        <dbReference type="Pfam" id="PF03865"/>
    </source>
</evidence>
<evidence type="ECO:0000313" key="4">
    <source>
        <dbReference type="Proteomes" id="UP001597012"/>
    </source>
</evidence>
<accession>A0ABW3B6U1</accession>
<dbReference type="InterPro" id="IPR029052">
    <property type="entry name" value="Metallo-depent_PP-like"/>
</dbReference>
<dbReference type="EMBL" id="JBHTHY010000011">
    <property type="protein sequence ID" value="MFD0798394.1"/>
    <property type="molecule type" value="Genomic_DNA"/>
</dbReference>
<feature type="domain" description="Haemolysin activator HlyB C-terminal" evidence="2">
    <location>
        <begin position="1134"/>
        <end position="1207"/>
    </location>
</feature>
<evidence type="ECO:0000313" key="3">
    <source>
        <dbReference type="EMBL" id="MFD0798394.1"/>
    </source>
</evidence>
<protein>
    <recommendedName>
        <fullName evidence="2">Haemolysin activator HlyB C-terminal domain-containing protein</fullName>
    </recommendedName>
</protein>
<dbReference type="PROSITE" id="PS51257">
    <property type="entry name" value="PROKAR_LIPOPROTEIN"/>
    <property type="match status" value="1"/>
</dbReference>
<evidence type="ECO:0000256" key="1">
    <source>
        <dbReference type="SAM" id="SignalP"/>
    </source>
</evidence>
<feature type="chain" id="PRO_5046204004" description="Haemolysin activator HlyB C-terminal domain-containing protein" evidence="1">
    <location>
        <begin position="30"/>
        <end position="1238"/>
    </location>
</feature>
<dbReference type="Pfam" id="PF03865">
    <property type="entry name" value="ShlB"/>
    <property type="match status" value="1"/>
</dbReference>
<feature type="signal peptide" evidence="1">
    <location>
        <begin position="1"/>
        <end position="29"/>
    </location>
</feature>
<keyword evidence="4" id="KW-1185">Reference proteome</keyword>
<gene>
    <name evidence="3" type="ORF">ACFQZJ_13055</name>
</gene>
<proteinExistence type="predicted"/>
<dbReference type="SUPFAM" id="SSF56300">
    <property type="entry name" value="Metallo-dependent phosphatases"/>
    <property type="match status" value="1"/>
</dbReference>